<accession>A0A316FG76</accession>
<dbReference type="InterPro" id="IPR027275">
    <property type="entry name" value="PRC-brl_dom"/>
</dbReference>
<evidence type="ECO:0000313" key="2">
    <source>
        <dbReference type="EMBL" id="PWK47105.1"/>
    </source>
</evidence>
<dbReference type="OrthoDB" id="3712018at2"/>
<evidence type="ECO:0000313" key="3">
    <source>
        <dbReference type="Proteomes" id="UP000245697"/>
    </source>
</evidence>
<dbReference type="InterPro" id="IPR011033">
    <property type="entry name" value="PRC_barrel-like_sf"/>
</dbReference>
<dbReference type="Pfam" id="PF05239">
    <property type="entry name" value="PRC"/>
    <property type="match status" value="1"/>
</dbReference>
<dbReference type="Proteomes" id="UP000245697">
    <property type="component" value="Unassembled WGS sequence"/>
</dbReference>
<comment type="caution">
    <text evidence="2">The sequence shown here is derived from an EMBL/GenBank/DDBJ whole genome shotgun (WGS) entry which is preliminary data.</text>
</comment>
<proteinExistence type="predicted"/>
<dbReference type="EMBL" id="QGGR01000008">
    <property type="protein sequence ID" value="PWK47105.1"/>
    <property type="molecule type" value="Genomic_DNA"/>
</dbReference>
<dbReference type="InterPro" id="IPR014747">
    <property type="entry name" value="Bac_photo_RC_H_C"/>
</dbReference>
<evidence type="ECO:0000259" key="1">
    <source>
        <dbReference type="Pfam" id="PF05239"/>
    </source>
</evidence>
<organism evidence="2 3">
    <name type="scientific">Actinoplanes xinjiangensis</name>
    <dbReference type="NCBI Taxonomy" id="512350"/>
    <lineage>
        <taxon>Bacteria</taxon>
        <taxon>Bacillati</taxon>
        <taxon>Actinomycetota</taxon>
        <taxon>Actinomycetes</taxon>
        <taxon>Micromonosporales</taxon>
        <taxon>Micromonosporaceae</taxon>
        <taxon>Actinoplanes</taxon>
    </lineage>
</organism>
<dbReference type="Gene3D" id="3.90.50.10">
    <property type="entry name" value="Photosynthetic Reaction Center, subunit H, domain 2"/>
    <property type="match status" value="1"/>
</dbReference>
<name>A0A316FG76_9ACTN</name>
<gene>
    <name evidence="2" type="ORF">BC793_108220</name>
</gene>
<keyword evidence="3" id="KW-1185">Reference proteome</keyword>
<dbReference type="GO" id="GO:0030077">
    <property type="term" value="C:plasma membrane light-harvesting complex"/>
    <property type="evidence" value="ECO:0007669"/>
    <property type="project" value="InterPro"/>
</dbReference>
<sequence>MITIEQVRMLTGSDVYDRNGDRIGGVGRVWPDDAGRPAWAGVRTGLFGLGESLIPLEGARLDGDRLVVPFDRALVKEAPDVDAPADRPLPHDAARLLSEHYGLFWIGTERDRVSRPRLRGRRSIG</sequence>
<dbReference type="GO" id="GO:0019684">
    <property type="term" value="P:photosynthesis, light reaction"/>
    <property type="evidence" value="ECO:0007669"/>
    <property type="project" value="InterPro"/>
</dbReference>
<dbReference type="RefSeq" id="WP_109594669.1">
    <property type="nucleotide sequence ID" value="NZ_BONA01000049.1"/>
</dbReference>
<feature type="domain" description="PRC-barrel" evidence="1">
    <location>
        <begin position="9"/>
        <end position="74"/>
    </location>
</feature>
<dbReference type="AlphaFoldDB" id="A0A316FG76"/>
<reference evidence="2 3" key="1">
    <citation type="submission" date="2018-05" db="EMBL/GenBank/DDBJ databases">
        <title>Genomic Encyclopedia of Archaeal and Bacterial Type Strains, Phase II (KMG-II): from individual species to whole genera.</title>
        <authorList>
            <person name="Goeker M."/>
        </authorList>
    </citation>
    <scope>NUCLEOTIDE SEQUENCE [LARGE SCALE GENOMIC DNA]</scope>
    <source>
        <strain evidence="2 3">DSM 45184</strain>
    </source>
</reference>
<dbReference type="SUPFAM" id="SSF50346">
    <property type="entry name" value="PRC-barrel domain"/>
    <property type="match status" value="1"/>
</dbReference>
<protein>
    <submittedName>
        <fullName evidence="2">PRC-barrel domain protein</fullName>
    </submittedName>
</protein>